<sequence>MEQAESRVAAHGLMKATLFGEFRIETPSGELVVLSNRRAALLLAVLCLAPDHSIDREALARLLWPDRFLAQAKASLRQCLLELRRRLEEHGIDCLRVSRAEVALAPGSLECDLFDLEAGLSSDDPEAAIAALLAIGNRPLIQGPPLNPEFEEWITTRRDHVDAQLRAAISGAIRNSPKATSERLLEAARARFASYRTFNRASHQARIAVLPFGQMDTVGGNFFLADGIVDELSTRLAGINGIALAGRTSVAAMIEKGRTLTQIASDLGVTYLIEGDVRRDEQGISVRMALISGQSGTEIWSDRLSGSIEDFFDGRRVIGANIIAAICRALGLTASPAPSRKMTRDREAYALYLQARAMIQKIGVEGAFAKGIAFLEQALEIDPDFAECWTALANAHIMTAAITPSLERVAQSAEAARCAERAIALDPGQGHACSILGIHEWTRFNPARALEMAFEAYARDPNDADVCSRLGSCLLYLGKSREALPYVEEAVDRDPVYGRNYAMLTSAYLSLGEIDKALAAGQRMADLGTPAIWLALAQFVAGDLRAAERTHYNLRSFLGTTLMSPPGVAPMDDAARDAYFAFGARGIYSGVQADRAAYCQMLGGLHATMPDPYDSTIAFPAIAMGHSDLVMKIYSECIHPSNMFILMSLWIDIDPINRTIRDPRFMDFAERIGMVEAWERFGWPDLIPGDPRRS</sequence>
<dbReference type="SUPFAM" id="SSF46894">
    <property type="entry name" value="C-terminal effector domain of the bipartite response regulators"/>
    <property type="match status" value="1"/>
</dbReference>
<dbReference type="PANTHER" id="PTHR35807:SF1">
    <property type="entry name" value="TRANSCRIPTIONAL REGULATOR REDD"/>
    <property type="match status" value="1"/>
</dbReference>
<dbReference type="SMART" id="SM00862">
    <property type="entry name" value="Trans_reg_C"/>
    <property type="match status" value="1"/>
</dbReference>
<accession>A0A074M7H0</accession>
<dbReference type="InterPro" id="IPR001867">
    <property type="entry name" value="OmpR/PhoB-type_DNA-bd"/>
</dbReference>
<evidence type="ECO:0000313" key="3">
    <source>
        <dbReference type="EMBL" id="KEO89364.1"/>
    </source>
</evidence>
<dbReference type="Proteomes" id="UP000027866">
    <property type="component" value="Unassembled WGS sequence"/>
</dbReference>
<proteinExistence type="predicted"/>
<dbReference type="EMBL" id="JMIX01000015">
    <property type="protein sequence ID" value="KEO89364.1"/>
    <property type="molecule type" value="Genomic_DNA"/>
</dbReference>
<dbReference type="GO" id="GO:0006355">
    <property type="term" value="P:regulation of DNA-templated transcription"/>
    <property type="evidence" value="ECO:0007669"/>
    <property type="project" value="InterPro"/>
</dbReference>
<dbReference type="InterPro" id="IPR011990">
    <property type="entry name" value="TPR-like_helical_dom_sf"/>
</dbReference>
<dbReference type="Gene3D" id="1.25.40.10">
    <property type="entry name" value="Tetratricopeptide repeat domain"/>
    <property type="match status" value="1"/>
</dbReference>
<evidence type="ECO:0000313" key="4">
    <source>
        <dbReference type="Proteomes" id="UP000027866"/>
    </source>
</evidence>
<dbReference type="KEGG" id="elq:Ga0102493_11470"/>
<dbReference type="SUPFAM" id="SSF81901">
    <property type="entry name" value="HCP-like"/>
    <property type="match status" value="1"/>
</dbReference>
<protein>
    <recommendedName>
        <fullName evidence="2">OmpR/PhoB-type domain-containing protein</fullName>
    </recommendedName>
</protein>
<organism evidence="3 4">
    <name type="scientific">Erythrobacter litoralis</name>
    <dbReference type="NCBI Taxonomy" id="39960"/>
    <lineage>
        <taxon>Bacteria</taxon>
        <taxon>Pseudomonadati</taxon>
        <taxon>Pseudomonadota</taxon>
        <taxon>Alphaproteobacteria</taxon>
        <taxon>Sphingomonadales</taxon>
        <taxon>Erythrobacteraceae</taxon>
        <taxon>Erythrobacter/Porphyrobacter group</taxon>
        <taxon>Erythrobacter</taxon>
    </lineage>
</organism>
<dbReference type="GO" id="GO:0000160">
    <property type="term" value="P:phosphorelay signal transduction system"/>
    <property type="evidence" value="ECO:0007669"/>
    <property type="project" value="InterPro"/>
</dbReference>
<dbReference type="PATRIC" id="fig|39960.10.peg.2719"/>
<dbReference type="AlphaFoldDB" id="A0A074M7H0"/>
<evidence type="ECO:0000256" key="1">
    <source>
        <dbReference type="ARBA" id="ARBA00023125"/>
    </source>
</evidence>
<comment type="caution">
    <text evidence="3">The sequence shown here is derived from an EMBL/GenBank/DDBJ whole genome shotgun (WGS) entry which is preliminary data.</text>
</comment>
<keyword evidence="4" id="KW-1185">Reference proteome</keyword>
<dbReference type="InterPro" id="IPR016032">
    <property type="entry name" value="Sig_transdc_resp-reg_C-effctor"/>
</dbReference>
<name>A0A074M7H0_9SPHN</name>
<dbReference type="InterPro" id="IPR019734">
    <property type="entry name" value="TPR_rpt"/>
</dbReference>
<dbReference type="Pfam" id="PF13181">
    <property type="entry name" value="TPR_8"/>
    <property type="match status" value="1"/>
</dbReference>
<gene>
    <name evidence="3" type="ORF">EH32_04340</name>
</gene>
<dbReference type="GO" id="GO:0003677">
    <property type="term" value="F:DNA binding"/>
    <property type="evidence" value="ECO:0007669"/>
    <property type="project" value="UniProtKB-KW"/>
</dbReference>
<dbReference type="InterPro" id="IPR051677">
    <property type="entry name" value="AfsR-DnrI-RedD_regulator"/>
</dbReference>
<reference evidence="3 4" key="1">
    <citation type="submission" date="2014-04" db="EMBL/GenBank/DDBJ databases">
        <title>A comprehensive comparison of genomes of Erythrobacter spp. Strains.</title>
        <authorList>
            <person name="Zheng Q."/>
        </authorList>
    </citation>
    <scope>NUCLEOTIDE SEQUENCE [LARGE SCALE GENOMIC DNA]</scope>
    <source>
        <strain evidence="3 4">DSM 8509</strain>
    </source>
</reference>
<dbReference type="PANTHER" id="PTHR35807">
    <property type="entry name" value="TRANSCRIPTIONAL REGULATOR REDD-RELATED"/>
    <property type="match status" value="1"/>
</dbReference>
<keyword evidence="1" id="KW-0238">DNA-binding</keyword>
<dbReference type="Gene3D" id="1.10.10.10">
    <property type="entry name" value="Winged helix-like DNA-binding domain superfamily/Winged helix DNA-binding domain"/>
    <property type="match status" value="1"/>
</dbReference>
<dbReference type="RefSeq" id="WP_034906862.1">
    <property type="nucleotide sequence ID" value="NZ_CP017057.1"/>
</dbReference>
<dbReference type="SMART" id="SM00028">
    <property type="entry name" value="TPR"/>
    <property type="match status" value="2"/>
</dbReference>
<feature type="domain" description="OmpR/PhoB-type" evidence="2">
    <location>
        <begin position="29"/>
        <end position="104"/>
    </location>
</feature>
<dbReference type="InterPro" id="IPR036388">
    <property type="entry name" value="WH-like_DNA-bd_sf"/>
</dbReference>
<evidence type="ECO:0000259" key="2">
    <source>
        <dbReference type="SMART" id="SM00862"/>
    </source>
</evidence>